<dbReference type="PANTHER" id="PTHR47992">
    <property type="entry name" value="PROTEIN PHOSPHATASE"/>
    <property type="match status" value="1"/>
</dbReference>
<dbReference type="InterPro" id="IPR015655">
    <property type="entry name" value="PP2C"/>
</dbReference>
<feature type="compositionally biased region" description="Low complexity" evidence="12">
    <location>
        <begin position="548"/>
        <end position="577"/>
    </location>
</feature>
<feature type="transmembrane region" description="Helical" evidence="13">
    <location>
        <begin position="359"/>
        <end position="380"/>
    </location>
</feature>
<reference evidence="15" key="1">
    <citation type="journal article" date="2021" name="PeerJ">
        <title>Extensive microbial diversity within the chicken gut microbiome revealed by metagenomics and culture.</title>
        <authorList>
            <person name="Gilroy R."/>
            <person name="Ravi A."/>
            <person name="Getino M."/>
            <person name="Pursley I."/>
            <person name="Horton D.L."/>
            <person name="Alikhan N.F."/>
            <person name="Baker D."/>
            <person name="Gharbi K."/>
            <person name="Hall N."/>
            <person name="Watson M."/>
            <person name="Adriaenssens E.M."/>
            <person name="Foster-Nyarko E."/>
            <person name="Jarju S."/>
            <person name="Secka A."/>
            <person name="Antonio M."/>
            <person name="Oren A."/>
            <person name="Chaudhuri R.R."/>
            <person name="La Ragione R."/>
            <person name="Hildebrand F."/>
            <person name="Pallen M.J."/>
        </authorList>
    </citation>
    <scope>NUCLEOTIDE SEQUENCE</scope>
    <source>
        <strain evidence="15">CHK32-1732</strain>
    </source>
</reference>
<feature type="region of interest" description="Disordered" evidence="12">
    <location>
        <begin position="394"/>
        <end position="454"/>
    </location>
</feature>
<sequence length="586" mass="59948">MTDAQQPGRLALDYTARSDRGLVRTNNEDSAVAAPNLLALADGMGGHAAGEVASELMITALYSLQNTMSQGVEIPRDQMPQMLADAMDDGNRDIAAHVEDNPALDGMGCTLSTLLFDGGSLGVCHVGDSRGYLLRDGELTQITKDDTFVQSLVDEGKLAPEDVSSHPQRSLILKALTGRPVEPTLELREARAGDRYMLCSDGLSDPVSFDTIRDVLRSGTPDDAASSLINLALRGGGPDNITVVVADVVDVDAAAAATEAGDAPTLTLPTGPVLAGAVNAAAPELPRPDTSAGRASAVQIIQRPAEAAGGSGTGTVADDGNGEAGGDGDDEGSDDDDGSGRGGSGRRGRKRGKRGRKGLYIALATVLVLVLVAGGAIWWVRDSLSQSYFVAVAASEDRPSPSTTTSEDAPPADASEDAAGDDADPSASGSAAPDASSEADATDDADAADSADADDATANAAPIIIYKGSPGSILGISTQSPYQEICLDENGGVNMLPAGSDDPCHRLSTADLTPAARGTLDNLPGDSYEEVQTQVRRLAEQTLPPCVTRDSGSDNGDNGDNNRSSSNSTSSLSDLTTPGVSCREVN</sequence>
<organism evidence="15 16">
    <name type="scientific">Candidatus Corynebacterium avicola</name>
    <dbReference type="NCBI Taxonomy" id="2838527"/>
    <lineage>
        <taxon>Bacteria</taxon>
        <taxon>Bacillati</taxon>
        <taxon>Actinomycetota</taxon>
        <taxon>Actinomycetes</taxon>
        <taxon>Mycobacteriales</taxon>
        <taxon>Corynebacteriaceae</taxon>
        <taxon>Corynebacterium</taxon>
    </lineage>
</organism>
<feature type="compositionally biased region" description="Acidic residues" evidence="12">
    <location>
        <begin position="440"/>
        <end position="454"/>
    </location>
</feature>
<evidence type="ECO:0000256" key="5">
    <source>
        <dbReference type="ARBA" id="ARBA00022912"/>
    </source>
</evidence>
<gene>
    <name evidence="15" type="ORF">H9870_02125</name>
</gene>
<accession>A0A9D1UKY5</accession>
<protein>
    <recommendedName>
        <fullName evidence="9">Serine/threonine protein phosphatase PstP</fullName>
        <ecNumber evidence="2">3.1.3.16</ecNumber>
    </recommendedName>
    <alternativeName>
        <fullName evidence="11">Mycobacterial Ser/Thr phosphatase</fullName>
    </alternativeName>
    <alternativeName>
        <fullName evidence="10">PP2C-family Ser/Thr phosphatase</fullName>
    </alternativeName>
</protein>
<evidence type="ECO:0000313" key="16">
    <source>
        <dbReference type="Proteomes" id="UP000824190"/>
    </source>
</evidence>
<comment type="catalytic activity">
    <reaction evidence="8">
        <text>O-phospho-L-threonyl-[protein] + H2O = L-threonyl-[protein] + phosphate</text>
        <dbReference type="Rhea" id="RHEA:47004"/>
        <dbReference type="Rhea" id="RHEA-COMP:11060"/>
        <dbReference type="Rhea" id="RHEA-COMP:11605"/>
        <dbReference type="ChEBI" id="CHEBI:15377"/>
        <dbReference type="ChEBI" id="CHEBI:30013"/>
        <dbReference type="ChEBI" id="CHEBI:43474"/>
        <dbReference type="ChEBI" id="CHEBI:61977"/>
        <dbReference type="EC" id="3.1.3.16"/>
    </reaction>
</comment>
<evidence type="ECO:0000256" key="7">
    <source>
        <dbReference type="ARBA" id="ARBA00047761"/>
    </source>
</evidence>
<feature type="region of interest" description="Disordered" evidence="12">
    <location>
        <begin position="539"/>
        <end position="586"/>
    </location>
</feature>
<evidence type="ECO:0000256" key="4">
    <source>
        <dbReference type="ARBA" id="ARBA00022801"/>
    </source>
</evidence>
<dbReference type="SMART" id="SM00331">
    <property type="entry name" value="PP2C_SIG"/>
    <property type="match status" value="1"/>
</dbReference>
<evidence type="ECO:0000256" key="3">
    <source>
        <dbReference type="ARBA" id="ARBA00022723"/>
    </source>
</evidence>
<evidence type="ECO:0000256" key="11">
    <source>
        <dbReference type="ARBA" id="ARBA00079123"/>
    </source>
</evidence>
<reference evidence="15" key="2">
    <citation type="submission" date="2021-04" db="EMBL/GenBank/DDBJ databases">
        <authorList>
            <person name="Gilroy R."/>
        </authorList>
    </citation>
    <scope>NUCLEOTIDE SEQUENCE</scope>
    <source>
        <strain evidence="15">CHK32-1732</strain>
    </source>
</reference>
<evidence type="ECO:0000313" key="15">
    <source>
        <dbReference type="EMBL" id="HIW90451.1"/>
    </source>
</evidence>
<keyword evidence="13" id="KW-0812">Transmembrane</keyword>
<keyword evidence="3" id="KW-0479">Metal-binding</keyword>
<evidence type="ECO:0000256" key="13">
    <source>
        <dbReference type="SAM" id="Phobius"/>
    </source>
</evidence>
<dbReference type="CDD" id="cd00143">
    <property type="entry name" value="PP2Cc"/>
    <property type="match status" value="1"/>
</dbReference>
<feature type="compositionally biased region" description="Acidic residues" evidence="12">
    <location>
        <begin position="326"/>
        <end position="337"/>
    </location>
</feature>
<dbReference type="GO" id="GO:0004722">
    <property type="term" value="F:protein serine/threonine phosphatase activity"/>
    <property type="evidence" value="ECO:0007669"/>
    <property type="project" value="UniProtKB-EC"/>
</dbReference>
<proteinExistence type="predicted"/>
<dbReference type="Proteomes" id="UP000824190">
    <property type="component" value="Unassembled WGS sequence"/>
</dbReference>
<dbReference type="SMART" id="SM00332">
    <property type="entry name" value="PP2Cc"/>
    <property type="match status" value="1"/>
</dbReference>
<evidence type="ECO:0000256" key="9">
    <source>
        <dbReference type="ARBA" id="ARBA00071184"/>
    </source>
</evidence>
<keyword evidence="13" id="KW-0472">Membrane</keyword>
<evidence type="ECO:0000259" key="14">
    <source>
        <dbReference type="PROSITE" id="PS51746"/>
    </source>
</evidence>
<comment type="catalytic activity">
    <reaction evidence="7">
        <text>O-phospho-L-seryl-[protein] + H2O = L-seryl-[protein] + phosphate</text>
        <dbReference type="Rhea" id="RHEA:20629"/>
        <dbReference type="Rhea" id="RHEA-COMP:9863"/>
        <dbReference type="Rhea" id="RHEA-COMP:11604"/>
        <dbReference type="ChEBI" id="CHEBI:15377"/>
        <dbReference type="ChEBI" id="CHEBI:29999"/>
        <dbReference type="ChEBI" id="CHEBI:43474"/>
        <dbReference type="ChEBI" id="CHEBI:83421"/>
        <dbReference type="EC" id="3.1.3.16"/>
    </reaction>
</comment>
<keyword evidence="4" id="KW-0378">Hydrolase</keyword>
<dbReference type="InterPro" id="IPR001932">
    <property type="entry name" value="PPM-type_phosphatase-like_dom"/>
</dbReference>
<evidence type="ECO:0000256" key="1">
    <source>
        <dbReference type="ARBA" id="ARBA00001936"/>
    </source>
</evidence>
<keyword evidence="5" id="KW-0904">Protein phosphatase</keyword>
<evidence type="ECO:0000256" key="6">
    <source>
        <dbReference type="ARBA" id="ARBA00023211"/>
    </source>
</evidence>
<dbReference type="Gene3D" id="3.60.40.10">
    <property type="entry name" value="PPM-type phosphatase domain"/>
    <property type="match status" value="1"/>
</dbReference>
<evidence type="ECO:0000256" key="12">
    <source>
        <dbReference type="SAM" id="MobiDB-lite"/>
    </source>
</evidence>
<dbReference type="FunFam" id="3.60.40.10:FF:000002">
    <property type="entry name" value="Serine/threonine phosphatase stp"/>
    <property type="match status" value="1"/>
</dbReference>
<feature type="domain" description="PPM-type phosphatase" evidence="14">
    <location>
        <begin position="13"/>
        <end position="248"/>
    </location>
</feature>
<feature type="compositionally biased region" description="Low complexity" evidence="12">
    <location>
        <begin position="425"/>
        <end position="439"/>
    </location>
</feature>
<dbReference type="PROSITE" id="PS51746">
    <property type="entry name" value="PPM_2"/>
    <property type="match status" value="1"/>
</dbReference>
<dbReference type="InterPro" id="IPR036457">
    <property type="entry name" value="PPM-type-like_dom_sf"/>
</dbReference>
<dbReference type="SUPFAM" id="SSF81606">
    <property type="entry name" value="PP2C-like"/>
    <property type="match status" value="1"/>
</dbReference>
<evidence type="ECO:0000256" key="2">
    <source>
        <dbReference type="ARBA" id="ARBA00013081"/>
    </source>
</evidence>
<feature type="compositionally biased region" description="Acidic residues" evidence="12">
    <location>
        <begin position="414"/>
        <end position="424"/>
    </location>
</feature>
<comment type="caution">
    <text evidence="15">The sequence shown here is derived from an EMBL/GenBank/DDBJ whole genome shotgun (WGS) entry which is preliminary data.</text>
</comment>
<evidence type="ECO:0000256" key="8">
    <source>
        <dbReference type="ARBA" id="ARBA00048336"/>
    </source>
</evidence>
<name>A0A9D1UKY5_9CORY</name>
<evidence type="ECO:0000256" key="10">
    <source>
        <dbReference type="ARBA" id="ARBA00077741"/>
    </source>
</evidence>
<dbReference type="EMBL" id="DXGC01000017">
    <property type="protein sequence ID" value="HIW90451.1"/>
    <property type="molecule type" value="Genomic_DNA"/>
</dbReference>
<dbReference type="GO" id="GO:0046872">
    <property type="term" value="F:metal ion binding"/>
    <property type="evidence" value="ECO:0007669"/>
    <property type="project" value="UniProtKB-KW"/>
</dbReference>
<dbReference type="Pfam" id="PF13672">
    <property type="entry name" value="PP2C_2"/>
    <property type="match status" value="1"/>
</dbReference>
<comment type="cofactor">
    <cofactor evidence="1">
        <name>Mn(2+)</name>
        <dbReference type="ChEBI" id="CHEBI:29035"/>
    </cofactor>
</comment>
<dbReference type="AlphaFoldDB" id="A0A9D1UKY5"/>
<keyword evidence="13" id="KW-1133">Transmembrane helix</keyword>
<feature type="region of interest" description="Disordered" evidence="12">
    <location>
        <begin position="304"/>
        <end position="352"/>
    </location>
</feature>
<keyword evidence="6" id="KW-0464">Manganese</keyword>
<dbReference type="EC" id="3.1.3.16" evidence="2"/>